<protein>
    <submittedName>
        <fullName evidence="2">Uncharacterized protein</fullName>
    </submittedName>
</protein>
<sequence>MSDHSDDLPASPEAAPTETPIQRALREKQEAIAARPKPPRGGRFQREQAARVRSGAVRPWSSKG</sequence>
<gene>
    <name evidence="2" type="ORF">IFE19_12545</name>
</gene>
<dbReference type="RefSeq" id="WP_207822791.1">
    <property type="nucleotide sequence ID" value="NZ_CP062006.1"/>
</dbReference>
<reference evidence="2 3" key="1">
    <citation type="submission" date="2020-09" db="EMBL/GenBank/DDBJ databases">
        <title>Brevundimonas sp. LVF1 isolated from an oligotrophic pond in Goettingen, Germany.</title>
        <authorList>
            <person name="Friedrich I."/>
            <person name="Klassen A."/>
            <person name="Neubauer H."/>
            <person name="Schneider D."/>
            <person name="Hertel R."/>
            <person name="Daniel R."/>
        </authorList>
    </citation>
    <scope>NUCLEOTIDE SEQUENCE [LARGE SCALE GENOMIC DNA]</scope>
    <source>
        <strain evidence="2 3">LVF1</strain>
    </source>
</reference>
<evidence type="ECO:0000313" key="3">
    <source>
        <dbReference type="Proteomes" id="UP000663942"/>
    </source>
</evidence>
<name>A0ABX7SHZ8_9CAUL</name>
<feature type="region of interest" description="Disordered" evidence="1">
    <location>
        <begin position="1"/>
        <end position="64"/>
    </location>
</feature>
<keyword evidence="3" id="KW-1185">Reference proteome</keyword>
<evidence type="ECO:0000256" key="1">
    <source>
        <dbReference type="SAM" id="MobiDB-lite"/>
    </source>
</evidence>
<evidence type="ECO:0000313" key="2">
    <source>
        <dbReference type="EMBL" id="QTC86954.1"/>
    </source>
</evidence>
<dbReference type="EMBL" id="CP062006">
    <property type="protein sequence ID" value="QTC86954.1"/>
    <property type="molecule type" value="Genomic_DNA"/>
</dbReference>
<accession>A0ABX7SHZ8</accession>
<feature type="compositionally biased region" description="Low complexity" evidence="1">
    <location>
        <begin position="9"/>
        <end position="20"/>
    </location>
</feature>
<proteinExistence type="predicted"/>
<organism evidence="2 3">
    <name type="scientific">Brevundimonas pondensis</name>
    <dbReference type="NCBI Taxonomy" id="2774189"/>
    <lineage>
        <taxon>Bacteria</taxon>
        <taxon>Pseudomonadati</taxon>
        <taxon>Pseudomonadota</taxon>
        <taxon>Alphaproteobacteria</taxon>
        <taxon>Caulobacterales</taxon>
        <taxon>Caulobacteraceae</taxon>
        <taxon>Brevundimonas</taxon>
    </lineage>
</organism>
<dbReference type="Proteomes" id="UP000663942">
    <property type="component" value="Chromosome"/>
</dbReference>